<protein>
    <submittedName>
        <fullName evidence="1">Uncharacterized protein</fullName>
    </submittedName>
</protein>
<dbReference type="KEGG" id="vg:16548037"/>
<organism evidence="1 2">
    <name type="scientific">Mycobacterium phage Whirlwind</name>
    <dbReference type="NCBI Taxonomy" id="1340826"/>
    <lineage>
        <taxon>Viruses</taxon>
        <taxon>Duplodnaviria</taxon>
        <taxon>Heunggongvirae</taxon>
        <taxon>Uroviricota</taxon>
        <taxon>Caudoviricetes</taxon>
        <taxon>Vilmaviridae</taxon>
        <taxon>Lclasvirinae</taxon>
        <taxon>Lumosvirus</taxon>
        <taxon>Lumosvirus whirlwind</taxon>
    </lineage>
</organism>
<dbReference type="RefSeq" id="YP_008408725.1">
    <property type="nucleotide sequence ID" value="NC_022052.1"/>
</dbReference>
<dbReference type="OrthoDB" id="37155at10239"/>
<reference evidence="1 2" key="1">
    <citation type="submission" date="2013-05" db="EMBL/GenBank/DDBJ databases">
        <authorList>
            <person name="Williams P.R."/>
            <person name="Bowman C.A."/>
            <person name="Russell D.A."/>
            <person name="Jacobs-Sera D."/>
            <person name="Hendrix R.W."/>
            <person name="Hatfull G.F."/>
        </authorList>
    </citation>
    <scope>NUCLEOTIDE SEQUENCE [LARGE SCALE GENOMIC DNA]</scope>
</reference>
<dbReference type="GeneID" id="16548037"/>
<keyword evidence="2" id="KW-1185">Reference proteome</keyword>
<evidence type="ECO:0000313" key="2">
    <source>
        <dbReference type="Proteomes" id="UP000015551"/>
    </source>
</evidence>
<name>S5YAM0_9CAUD</name>
<accession>S5YAM0</accession>
<gene>
    <name evidence="1" type="primary">69</name>
    <name evidence="1" type="ORF">PBI_WHIRLWIND_69</name>
</gene>
<proteinExistence type="predicted"/>
<dbReference type="EMBL" id="KF024725">
    <property type="protein sequence ID" value="AGT12675.1"/>
    <property type="molecule type" value="Genomic_DNA"/>
</dbReference>
<sequence length="95" mass="10751">MGVAYPRRDDGVRYEQFDGTLESVQRIVNLTGQEVTIRLEPRNNFLPGDVLRLSALNFMGGKVDIGDYVVKGKEVVWYPSDVFHTKFATKDGWGN</sequence>
<dbReference type="Proteomes" id="UP000015551">
    <property type="component" value="Segment"/>
</dbReference>
<evidence type="ECO:0000313" key="1">
    <source>
        <dbReference type="EMBL" id="AGT12675.1"/>
    </source>
</evidence>